<proteinExistence type="predicted"/>
<keyword evidence="2" id="KW-1185">Reference proteome</keyword>
<dbReference type="RefSeq" id="WP_092064085.1">
    <property type="nucleotide sequence ID" value="NZ_FNIN01000003.1"/>
</dbReference>
<organism evidence="1 2">
    <name type="scientific">Desulfonauticus submarinus</name>
    <dbReference type="NCBI Taxonomy" id="206665"/>
    <lineage>
        <taxon>Bacteria</taxon>
        <taxon>Pseudomonadati</taxon>
        <taxon>Thermodesulfobacteriota</taxon>
        <taxon>Desulfovibrionia</taxon>
        <taxon>Desulfovibrionales</taxon>
        <taxon>Desulfonauticaceae</taxon>
        <taxon>Desulfonauticus</taxon>
    </lineage>
</organism>
<dbReference type="AlphaFoldDB" id="A0A1H0CG85"/>
<name>A0A1H0CG85_9BACT</name>
<evidence type="ECO:0008006" key="3">
    <source>
        <dbReference type="Google" id="ProtNLM"/>
    </source>
</evidence>
<dbReference type="STRING" id="206665.SAMN04488516_10338"/>
<accession>A0A1H0CG85</accession>
<dbReference type="Proteomes" id="UP000199602">
    <property type="component" value="Unassembled WGS sequence"/>
</dbReference>
<gene>
    <name evidence="1" type="ORF">SAMN04488516_10338</name>
</gene>
<sequence length="261" mass="29872">MNVLIYLDDNLASSISLRYICKHSLLVPMSIQPFHVEAKEQDHYPVGVGWVRKTWERTIQDTSRSIIEGFIKTEINNCRGLSAVKVVVGNVETEIIKEIKRGIYDLFAIGMLASFGFHSFYDFLKSELVQNVMVPVLLVKNITQYKNVYFLIDKYSDVELLVSNYANLYKHLPYKLTLLCYKYGCFEQKNNDFPINKVKDIFNAYGLDSPDVLEVEGTSQDIGHMLREGDMVVSLIDKKGPKTAITDILVHSPISSLIFWK</sequence>
<dbReference type="OrthoDB" id="5421101at2"/>
<evidence type="ECO:0000313" key="1">
    <source>
        <dbReference type="EMBL" id="SDN56866.1"/>
    </source>
</evidence>
<reference evidence="1 2" key="1">
    <citation type="submission" date="2016-10" db="EMBL/GenBank/DDBJ databases">
        <authorList>
            <person name="de Groot N.N."/>
        </authorList>
    </citation>
    <scope>NUCLEOTIDE SEQUENCE [LARGE SCALE GENOMIC DNA]</scope>
    <source>
        <strain evidence="1 2">DSM 15269</strain>
    </source>
</reference>
<dbReference type="EMBL" id="FNIN01000003">
    <property type="protein sequence ID" value="SDN56866.1"/>
    <property type="molecule type" value="Genomic_DNA"/>
</dbReference>
<protein>
    <recommendedName>
        <fullName evidence="3">Nucleotide-binding universal stress protein, UspA family</fullName>
    </recommendedName>
</protein>
<evidence type="ECO:0000313" key="2">
    <source>
        <dbReference type="Proteomes" id="UP000199602"/>
    </source>
</evidence>